<evidence type="ECO:0000313" key="2">
    <source>
        <dbReference type="Proteomes" id="UP001157134"/>
    </source>
</evidence>
<organism evidence="1 2">
    <name type="scientific">Thalassotalea loyana</name>
    <dbReference type="NCBI Taxonomy" id="280483"/>
    <lineage>
        <taxon>Bacteria</taxon>
        <taxon>Pseudomonadati</taxon>
        <taxon>Pseudomonadota</taxon>
        <taxon>Gammaproteobacteria</taxon>
        <taxon>Alteromonadales</taxon>
        <taxon>Colwelliaceae</taxon>
        <taxon>Thalassotalea</taxon>
    </lineage>
</organism>
<sequence length="242" mass="27258">MTDKKPYNSVDDVIALLDENKNQRGIDNWEKLSNKHELTSYGIGLTQLRKLAKKIGRNRSLSALLWQSDVYDAKVIALLIDDPKAITEAQAEQQVDELAAGMLVHVYSSCDATLAKSPLAFDLANRWLETDDEYRRKSAYGLLYELSKNKRNAKLTDEFFFNCLDHLEERLKADNESKSMRLAMGGSLMGIGKRNKALNLRSAQIAKDIGPIDFNEDGAKCDPFDVHKHLVSPSLLEKLNKS</sequence>
<dbReference type="RefSeq" id="WP_284298329.1">
    <property type="nucleotide sequence ID" value="NZ_BSSV01000004.1"/>
</dbReference>
<evidence type="ECO:0000313" key="1">
    <source>
        <dbReference type="EMBL" id="GLX85840.1"/>
    </source>
</evidence>
<protein>
    <recommendedName>
        <fullName evidence="3">DNA alkylation repair protein</fullName>
    </recommendedName>
</protein>
<dbReference type="SUPFAM" id="SSF48371">
    <property type="entry name" value="ARM repeat"/>
    <property type="match status" value="1"/>
</dbReference>
<gene>
    <name evidence="1" type="ORF">tloyanaT_20920</name>
</gene>
<dbReference type="Proteomes" id="UP001157134">
    <property type="component" value="Unassembled WGS sequence"/>
</dbReference>
<name>A0ABQ6HGG4_9GAMM</name>
<dbReference type="InterPro" id="IPR014825">
    <property type="entry name" value="DNA_alkylation"/>
</dbReference>
<reference evidence="1 2" key="1">
    <citation type="submission" date="2023-03" db="EMBL/GenBank/DDBJ databases">
        <title>Thalassotalea loyana LMG 22536T draft genome sequence.</title>
        <authorList>
            <person name="Sawabe T."/>
        </authorList>
    </citation>
    <scope>NUCLEOTIDE SEQUENCE [LARGE SCALE GENOMIC DNA]</scope>
    <source>
        <strain evidence="1 2">LMG 22536</strain>
    </source>
</reference>
<dbReference type="Gene3D" id="1.25.10.90">
    <property type="match status" value="1"/>
</dbReference>
<dbReference type="PANTHER" id="PTHR41291:SF1">
    <property type="entry name" value="DNA ALKYLATION REPAIR PROTEIN"/>
    <property type="match status" value="1"/>
</dbReference>
<evidence type="ECO:0008006" key="3">
    <source>
        <dbReference type="Google" id="ProtNLM"/>
    </source>
</evidence>
<proteinExistence type="predicted"/>
<dbReference type="EMBL" id="BSSV01000004">
    <property type="protein sequence ID" value="GLX85840.1"/>
    <property type="molecule type" value="Genomic_DNA"/>
</dbReference>
<dbReference type="InterPro" id="IPR016024">
    <property type="entry name" value="ARM-type_fold"/>
</dbReference>
<dbReference type="PANTHER" id="PTHR41291">
    <property type="entry name" value="DNA ALKYLATION REPAIR PROTEIN"/>
    <property type="match status" value="1"/>
</dbReference>
<keyword evidence="2" id="KW-1185">Reference proteome</keyword>
<accession>A0ABQ6HGG4</accession>
<comment type="caution">
    <text evidence="1">The sequence shown here is derived from an EMBL/GenBank/DDBJ whole genome shotgun (WGS) entry which is preliminary data.</text>
</comment>
<dbReference type="Pfam" id="PF08713">
    <property type="entry name" value="DNA_alkylation"/>
    <property type="match status" value="1"/>
</dbReference>